<organism evidence="1">
    <name type="scientific">Arabidopsis thaliana</name>
    <name type="common">Mouse-ear cress</name>
    <dbReference type="NCBI Taxonomy" id="3702"/>
    <lineage>
        <taxon>Eukaryota</taxon>
        <taxon>Viridiplantae</taxon>
        <taxon>Streptophyta</taxon>
        <taxon>Embryophyta</taxon>
        <taxon>Tracheophyta</taxon>
        <taxon>Spermatophyta</taxon>
        <taxon>Magnoliopsida</taxon>
        <taxon>eudicotyledons</taxon>
        <taxon>Gunneridae</taxon>
        <taxon>Pentapetalae</taxon>
        <taxon>rosids</taxon>
        <taxon>malvids</taxon>
        <taxon>Brassicales</taxon>
        <taxon>Brassicaceae</taxon>
        <taxon>Camelineae</taxon>
        <taxon>Arabidopsis</taxon>
    </lineage>
</organism>
<name>Q9LP13_ARATH</name>
<reference key="1">
    <citation type="journal article" date="2000" name="Nature">
        <title>Sequence and analysis of chromosome 1 of the plant Arabidopsis thaliana.</title>
        <authorList>
            <person name="Theologis A."/>
            <person name="Ecker J.R."/>
            <person name="Palm C.J."/>
            <person name="Federspiel N.A."/>
            <person name="Kaul S."/>
            <person name="White O."/>
            <person name="Alonso J."/>
            <person name="Altafi H."/>
            <person name="Araujo R."/>
            <person name="Bowman C.L."/>
            <person name="Brooks S.Y."/>
            <person name="Buehler E."/>
            <person name="Chan A."/>
            <person name="Chao Q."/>
            <person name="Chen H."/>
            <person name="Cheuk R.F."/>
            <person name="Chin C.W."/>
            <person name="Chung M.K."/>
            <person name="Conn L."/>
            <person name="Conway A.B."/>
            <person name="Conway A.R."/>
            <person name="Creasy T.H."/>
            <person name="Dewar K."/>
            <person name="Dunn P."/>
            <person name="Etgu P."/>
            <person name="Feldblyum T.V."/>
            <person name="Feng J."/>
            <person name="Fong B."/>
            <person name="Fujii C.Y."/>
            <person name="Gill J.E."/>
            <person name="Goldsmith A.D."/>
            <person name="Haas B."/>
            <person name="Hansen N.F."/>
            <person name="Hughes B."/>
            <person name="Huizar L."/>
            <person name="Hunter J.L."/>
            <person name="Jenkins J."/>
            <person name="Johnson-Hopson C."/>
            <person name="Khan S."/>
            <person name="Khaykin E."/>
            <person name="Kim C.J."/>
            <person name="Koo H.L."/>
            <person name="Kremenetskaia I."/>
            <person name="Kurtz D.B."/>
            <person name="Kwan A."/>
            <person name="Lam B."/>
            <person name="Langin-Hooper S."/>
            <person name="Lee A."/>
            <person name="Lee J.M."/>
            <person name="Lenz C.A."/>
            <person name="Li J.H."/>
            <person name="Li Y."/>
            <person name="Lin X."/>
            <person name="Liu S.X."/>
            <person name="Liu Z.A."/>
            <person name="Luros J.S."/>
            <person name="Maiti R."/>
            <person name="Marziali A."/>
            <person name="Militscher J."/>
            <person name="Miranda M."/>
            <person name="Nguyen M."/>
            <person name="Nierman W.C."/>
            <person name="Osborne B.I."/>
            <person name="Pai G."/>
            <person name="Peterson J."/>
            <person name="Pham P.K."/>
            <person name="Rizzo M."/>
            <person name="Rooney T."/>
            <person name="Rowley D."/>
            <person name="Sakano H."/>
            <person name="Salzberg S.L."/>
            <person name="Schwartz J.R."/>
            <person name="Shinn P."/>
            <person name="Southwick A.M."/>
            <person name="Sun H."/>
            <person name="Tallon L.J."/>
            <person name="Tambunga G."/>
            <person name="Toriumi M.J."/>
            <person name="Town C.D."/>
            <person name="Utterback T."/>
            <person name="Van Aken S."/>
            <person name="Vaysberg M."/>
            <person name="Vysotskaia V.S."/>
            <person name="Walker M."/>
            <person name="Wu D."/>
            <person name="Yu G."/>
            <person name="Fraser C.M."/>
            <person name="Venter J.C."/>
            <person name="Davis R.W."/>
        </authorList>
    </citation>
    <scope>NUCLEOTIDE SEQUENCE [LARGE SCALE GENOMIC DNA]</scope>
    <source>
        <strain>cv. Columbia</strain>
    </source>
</reference>
<dbReference type="PIR" id="B96503">
    <property type="entry name" value="B96503"/>
</dbReference>
<reference evidence="1" key="2">
    <citation type="submission" date="2000-05" db="EMBL/GenBank/DDBJ databases">
        <title>Genomic sequence for Arabidopsis thaliana BAC F9C16 from chromosome I.</title>
        <authorList>
            <person name="Shinn P."/>
            <person name="Brooks S."/>
            <person name="Buehler E."/>
            <person name="Chao Q."/>
            <person name="Johnson-Hopson C."/>
            <person name="Khan S."/>
            <person name="Kieleczawa J."/>
            <person name="Kim C."/>
            <person name="Altafi H."/>
            <person name="Bei Q."/>
            <person name="Chin C."/>
            <person name="Chiou J."/>
            <person name="Choi E."/>
            <person name="Conn L."/>
            <person name="Conway A."/>
            <person name="Gonzales A."/>
            <person name="Hansen N."/>
            <person name="Howing B."/>
            <person name="Koo T."/>
            <person name="Lam B."/>
            <person name="Lee J."/>
            <person name="Lenz C."/>
            <person name="Li J."/>
            <person name="Liu A."/>
            <person name="Liu K."/>
            <person name="Liu S."/>
            <person name="Mukharsky N."/>
            <person name="Nguyen M."/>
            <person name="Palm C."/>
            <person name="Pham P."/>
            <person name="Sakano H."/>
            <person name="Schwartz J."/>
            <person name="Southwick A."/>
            <person name="Thaveri A."/>
            <person name="Toriumi M."/>
            <person name="Vaysberg M."/>
            <person name="Yu G."/>
            <person name="Federspiel N.A."/>
            <person name="Theologis A."/>
            <person name="Ecker J.R."/>
        </authorList>
    </citation>
    <scope>NUCLEOTIDE SEQUENCE</scope>
</reference>
<protein>
    <submittedName>
        <fullName evidence="1">F9C16.5</fullName>
    </submittedName>
</protein>
<reference evidence="1" key="3">
    <citation type="submission" date="2000-06" db="EMBL/GenBank/DDBJ databases">
        <authorList>
            <person name="Cheuk R."/>
            <person name="Shinn P."/>
            <person name="Brooks S."/>
            <person name="Buehler E."/>
            <person name="Chao Q."/>
            <person name="Johnson-Hopson C."/>
            <person name="Khan S."/>
            <person name="Kim C."/>
            <person name="Altafi H."/>
            <person name="Bei B."/>
            <person name="Chin C."/>
            <person name="Chiou J."/>
            <person name="Choi E."/>
            <person name="Conn L."/>
            <person name="Conway A."/>
            <person name="Gonzalez A."/>
            <person name="Hansen N."/>
            <person name="Howing B."/>
            <person name="Koo T."/>
            <person name="Lam B."/>
            <person name="Lee J."/>
            <person name="Lenz C."/>
            <person name="Li J."/>
            <person name="Liu A."/>
            <person name="Liu J."/>
            <person name="Liu S."/>
            <person name="Mukharsky N."/>
            <person name="Nguyen M."/>
            <person name="Palm C."/>
            <person name="Pham P."/>
            <person name="Sakano H."/>
            <person name="Schwartz J."/>
            <person name="Southwick A."/>
            <person name="Thaveri A."/>
            <person name="Toriumi M."/>
            <person name="Vaysberg M."/>
            <person name="Yu G."/>
            <person name="Davis R."/>
            <person name="Federspiel N."/>
            <person name="Theologis A."/>
            <person name="Ecker J."/>
        </authorList>
    </citation>
    <scope>NUCLEOTIDE SEQUENCE</scope>
</reference>
<evidence type="ECO:0000313" key="1">
    <source>
        <dbReference type="EMBL" id="AAF79689.1"/>
    </source>
</evidence>
<sequence>MTSCHPSPPTLVAHIDLATLIDEFIRSISIPQSRKATLFASNQKACRIDVECSFGVLQPRFAIIKISNIMQACIILNNMIVEEERDVYNLFDVFEFVQMESTTSSHVEFTCSTYML</sequence>
<dbReference type="PANTHER" id="PTHR47150">
    <property type="entry name" value="OS12G0169200 PROTEIN"/>
    <property type="match status" value="1"/>
</dbReference>
<dbReference type="Pfam" id="PF04827">
    <property type="entry name" value="Plant_tran"/>
    <property type="match status" value="1"/>
</dbReference>
<dbReference type="AlphaFoldDB" id="Q9LP13"/>
<proteinExistence type="predicted"/>
<dbReference type="EMBL" id="AC022314">
    <property type="protein sequence ID" value="AAF79689.1"/>
    <property type="molecule type" value="Genomic_DNA"/>
</dbReference>
<dbReference type="InterPro" id="IPR006912">
    <property type="entry name" value="Harbinger_derived_prot"/>
</dbReference>
<accession>Q9LP13</accession>
<dbReference type="PANTHER" id="PTHR47150:SF5">
    <property type="entry name" value="OS07G0546750 PROTEIN"/>
    <property type="match status" value="1"/>
</dbReference>